<keyword evidence="6" id="KW-0961">Cell wall biogenesis/degradation</keyword>
<evidence type="ECO:0000256" key="1">
    <source>
        <dbReference type="ARBA" id="ARBA00022475"/>
    </source>
</evidence>
<evidence type="ECO:0000256" key="4">
    <source>
        <dbReference type="ARBA" id="ARBA00023136"/>
    </source>
</evidence>
<organism evidence="9">
    <name type="scientific">bioreactor metagenome</name>
    <dbReference type="NCBI Taxonomy" id="1076179"/>
    <lineage>
        <taxon>unclassified sequences</taxon>
        <taxon>metagenomes</taxon>
        <taxon>ecological metagenomes</taxon>
    </lineage>
</organism>
<dbReference type="Pfam" id="PF02618">
    <property type="entry name" value="YceG"/>
    <property type="match status" value="1"/>
</dbReference>
<keyword evidence="2 8" id="KW-0812">Transmembrane</keyword>
<keyword evidence="1" id="KW-1003">Cell membrane</keyword>
<keyword evidence="4 8" id="KW-0472">Membrane</keyword>
<comment type="caution">
    <text evidence="9">The sequence shown here is derived from an EMBL/GenBank/DDBJ whole genome shotgun (WGS) entry which is preliminary data.</text>
</comment>
<evidence type="ECO:0000256" key="7">
    <source>
        <dbReference type="SAM" id="MobiDB-lite"/>
    </source>
</evidence>
<dbReference type="Gene3D" id="3.30.1490.480">
    <property type="entry name" value="Endolytic murein transglycosylase"/>
    <property type="match status" value="1"/>
</dbReference>
<accession>A0A644WII1</accession>
<feature type="compositionally biased region" description="Low complexity" evidence="7">
    <location>
        <begin position="20"/>
        <end position="30"/>
    </location>
</feature>
<evidence type="ECO:0000256" key="2">
    <source>
        <dbReference type="ARBA" id="ARBA00022692"/>
    </source>
</evidence>
<gene>
    <name evidence="9" type="ORF">SDC9_48569</name>
</gene>
<evidence type="ECO:0008006" key="10">
    <source>
        <dbReference type="Google" id="ProtNLM"/>
    </source>
</evidence>
<dbReference type="AlphaFoldDB" id="A0A644WII1"/>
<feature type="transmembrane region" description="Helical" evidence="8">
    <location>
        <begin position="141"/>
        <end position="163"/>
    </location>
</feature>
<dbReference type="GO" id="GO:0016829">
    <property type="term" value="F:lyase activity"/>
    <property type="evidence" value="ECO:0007669"/>
    <property type="project" value="UniProtKB-KW"/>
</dbReference>
<evidence type="ECO:0000313" key="9">
    <source>
        <dbReference type="EMBL" id="MPM02323.1"/>
    </source>
</evidence>
<dbReference type="PANTHER" id="PTHR30518">
    <property type="entry name" value="ENDOLYTIC MUREIN TRANSGLYCOSYLASE"/>
    <property type="match status" value="1"/>
</dbReference>
<keyword evidence="3 8" id="KW-1133">Transmembrane helix</keyword>
<dbReference type="HAMAP" id="MF_02065">
    <property type="entry name" value="MltG"/>
    <property type="match status" value="1"/>
</dbReference>
<evidence type="ECO:0000256" key="5">
    <source>
        <dbReference type="ARBA" id="ARBA00023239"/>
    </source>
</evidence>
<sequence length="468" mass="52143">MAEKPKEPTQLTLDLEETKASTSAKSNTSSYKVVLKDDAAQTPSRPAVRRKPSVNTRSMTVKISSRNKTDSPARKPKSSTQTKQGGVSARTRVQTVRTAEQPNPHLVQTHAVKGKSTTVARPKVQPPPIGKRKGYRKSKAAMLLIPLLAATLLFCIAILWWVISTQRDEYHVVMSPLVEDRPVIALNIERGMTARSVSLLLQQSGVVEDAQALLAYIVENDLATILKTGSYLMNNTMSFEEIGKMLTAEPEMVQLTIPGAFTLETIDAYLVNRLGFEQGTFLQSTHDLATAYGLSFTEGWLLGGTYSVNRQRAANDLALSMHQAMLEEVRKHLSSPLLEQYSIEELLIIASMIQAETQDVSQMPGISSVIHNRLKNNEPLGIDATTRYELNDWVNPIPTHALETKTPYNTRRRVGLPPTGICSPTSDAVQAAFHPADTPYFYYLHDTDKQIHFARTYEEHKENIKLYR</sequence>
<dbReference type="InterPro" id="IPR003770">
    <property type="entry name" value="MLTG-like"/>
</dbReference>
<dbReference type="GO" id="GO:0071555">
    <property type="term" value="P:cell wall organization"/>
    <property type="evidence" value="ECO:0007669"/>
    <property type="project" value="UniProtKB-KW"/>
</dbReference>
<dbReference type="NCBIfam" id="TIGR00247">
    <property type="entry name" value="endolytic transglycosylase MltG"/>
    <property type="match status" value="1"/>
</dbReference>
<evidence type="ECO:0000256" key="8">
    <source>
        <dbReference type="SAM" id="Phobius"/>
    </source>
</evidence>
<protein>
    <recommendedName>
        <fullName evidence="10">Endolytic murein transglycosylase</fullName>
    </recommendedName>
</protein>
<feature type="compositionally biased region" description="Polar residues" evidence="7">
    <location>
        <begin position="53"/>
        <end position="66"/>
    </location>
</feature>
<feature type="region of interest" description="Disordered" evidence="7">
    <location>
        <begin position="112"/>
        <end position="132"/>
    </location>
</feature>
<name>A0A644WII1_9ZZZZ</name>
<dbReference type="PANTHER" id="PTHR30518:SF2">
    <property type="entry name" value="ENDOLYTIC MUREIN TRANSGLYCOSYLASE"/>
    <property type="match status" value="1"/>
</dbReference>
<dbReference type="EMBL" id="VSSQ01000860">
    <property type="protein sequence ID" value="MPM02323.1"/>
    <property type="molecule type" value="Genomic_DNA"/>
</dbReference>
<proteinExistence type="inferred from homology"/>
<evidence type="ECO:0000256" key="6">
    <source>
        <dbReference type="ARBA" id="ARBA00023316"/>
    </source>
</evidence>
<keyword evidence="5" id="KW-0456">Lyase</keyword>
<reference evidence="9" key="1">
    <citation type="submission" date="2019-08" db="EMBL/GenBank/DDBJ databases">
        <authorList>
            <person name="Kucharzyk K."/>
            <person name="Murdoch R.W."/>
            <person name="Higgins S."/>
            <person name="Loffler F."/>
        </authorList>
    </citation>
    <scope>NUCLEOTIDE SEQUENCE</scope>
</reference>
<feature type="region of interest" description="Disordered" evidence="7">
    <location>
        <begin position="1"/>
        <end position="91"/>
    </location>
</feature>
<feature type="compositionally biased region" description="Polar residues" evidence="7">
    <location>
        <begin position="78"/>
        <end position="91"/>
    </location>
</feature>
<evidence type="ECO:0000256" key="3">
    <source>
        <dbReference type="ARBA" id="ARBA00022989"/>
    </source>
</evidence>